<protein>
    <recommendedName>
        <fullName evidence="2">UBX domain-containing protein</fullName>
    </recommendedName>
</protein>
<dbReference type="OMA" id="FRYFRAP"/>
<dbReference type="Proteomes" id="UP000218811">
    <property type="component" value="Unassembled WGS sequence"/>
</dbReference>
<sequence length="271" mass="29808">MSSTPEPKPASATTPEAPQPAVPSAAEQPAPPTFRYYRPPQSTTERKELPDSYFQPSAADLKAAQASLSARTQALVNAPLRTQAMREAEEKAKRARWPTTTIRVKFSDRSQLEKSFPSTDKIRSVYAFVRGSLREDVKPIKFVLYQTPPKRELKVSDPNVRDLSLMELQLAPSSVLLLRFEDDSLNHTDVPAPLNESILAQAEDLPAPPNFDSDTTTSSSTASTNASTAGTGSSSNRGTEKKIPKWLKLGQKNKHVRARTAMYHVSCTIVD</sequence>
<feature type="region of interest" description="Disordered" evidence="1">
    <location>
        <begin position="204"/>
        <end position="246"/>
    </location>
</feature>
<dbReference type="GO" id="GO:0006886">
    <property type="term" value="P:intracellular protein transport"/>
    <property type="evidence" value="ECO:0007669"/>
    <property type="project" value="TreeGrafter"/>
</dbReference>
<dbReference type="STRING" id="742152.A0A2H3JK84"/>
<dbReference type="PANTHER" id="PTHR46467:SF1">
    <property type="entry name" value="TETHER CONTAINING UBX DOMAIN FOR GLUT4"/>
    <property type="match status" value="1"/>
</dbReference>
<dbReference type="SMART" id="SM00166">
    <property type="entry name" value="UBX"/>
    <property type="match status" value="1"/>
</dbReference>
<feature type="compositionally biased region" description="Low complexity" evidence="1">
    <location>
        <begin position="212"/>
        <end position="236"/>
    </location>
</feature>
<dbReference type="GO" id="GO:0012506">
    <property type="term" value="C:vesicle membrane"/>
    <property type="evidence" value="ECO:0007669"/>
    <property type="project" value="TreeGrafter"/>
</dbReference>
<keyword evidence="4" id="KW-1185">Reference proteome</keyword>
<name>A0A2H3JK84_WOLCO</name>
<dbReference type="PANTHER" id="PTHR46467">
    <property type="entry name" value="TETHER CONTAINING UBX DOMAIN FOR GLUT4"/>
    <property type="match status" value="1"/>
</dbReference>
<evidence type="ECO:0000259" key="2">
    <source>
        <dbReference type="PROSITE" id="PS50033"/>
    </source>
</evidence>
<organism evidence="3 4">
    <name type="scientific">Wolfiporia cocos (strain MD-104)</name>
    <name type="common">Brown rot fungus</name>
    <dbReference type="NCBI Taxonomy" id="742152"/>
    <lineage>
        <taxon>Eukaryota</taxon>
        <taxon>Fungi</taxon>
        <taxon>Dikarya</taxon>
        <taxon>Basidiomycota</taxon>
        <taxon>Agaricomycotina</taxon>
        <taxon>Agaricomycetes</taxon>
        <taxon>Polyporales</taxon>
        <taxon>Phaeolaceae</taxon>
        <taxon>Wolfiporia</taxon>
    </lineage>
</organism>
<evidence type="ECO:0000313" key="4">
    <source>
        <dbReference type="Proteomes" id="UP000218811"/>
    </source>
</evidence>
<evidence type="ECO:0000256" key="1">
    <source>
        <dbReference type="SAM" id="MobiDB-lite"/>
    </source>
</evidence>
<reference evidence="3 4" key="1">
    <citation type="journal article" date="2012" name="Science">
        <title>The Paleozoic origin of enzymatic lignin decomposition reconstructed from 31 fungal genomes.</title>
        <authorList>
            <person name="Floudas D."/>
            <person name="Binder M."/>
            <person name="Riley R."/>
            <person name="Barry K."/>
            <person name="Blanchette R.A."/>
            <person name="Henrissat B."/>
            <person name="Martinez A.T."/>
            <person name="Otillar R."/>
            <person name="Spatafora J.W."/>
            <person name="Yadav J.S."/>
            <person name="Aerts A."/>
            <person name="Benoit I."/>
            <person name="Boyd A."/>
            <person name="Carlson A."/>
            <person name="Copeland A."/>
            <person name="Coutinho P.M."/>
            <person name="de Vries R.P."/>
            <person name="Ferreira P."/>
            <person name="Findley K."/>
            <person name="Foster B."/>
            <person name="Gaskell J."/>
            <person name="Glotzer D."/>
            <person name="Gorecki P."/>
            <person name="Heitman J."/>
            <person name="Hesse C."/>
            <person name="Hori C."/>
            <person name="Igarashi K."/>
            <person name="Jurgens J.A."/>
            <person name="Kallen N."/>
            <person name="Kersten P."/>
            <person name="Kohler A."/>
            <person name="Kuees U."/>
            <person name="Kumar T.K.A."/>
            <person name="Kuo A."/>
            <person name="LaButti K."/>
            <person name="Larrondo L.F."/>
            <person name="Lindquist E."/>
            <person name="Ling A."/>
            <person name="Lombard V."/>
            <person name="Lucas S."/>
            <person name="Lundell T."/>
            <person name="Martin R."/>
            <person name="McLaughlin D.J."/>
            <person name="Morgenstern I."/>
            <person name="Morin E."/>
            <person name="Murat C."/>
            <person name="Nagy L.G."/>
            <person name="Nolan M."/>
            <person name="Ohm R.A."/>
            <person name="Patyshakuliyeva A."/>
            <person name="Rokas A."/>
            <person name="Ruiz-Duenas F.J."/>
            <person name="Sabat G."/>
            <person name="Salamov A."/>
            <person name="Samejima M."/>
            <person name="Schmutz J."/>
            <person name="Slot J.C."/>
            <person name="St John F."/>
            <person name="Stenlid J."/>
            <person name="Sun H."/>
            <person name="Sun S."/>
            <person name="Syed K."/>
            <person name="Tsang A."/>
            <person name="Wiebenga A."/>
            <person name="Young D."/>
            <person name="Pisabarro A."/>
            <person name="Eastwood D.C."/>
            <person name="Martin F."/>
            <person name="Cullen D."/>
            <person name="Grigoriev I.V."/>
            <person name="Hibbett D.S."/>
        </authorList>
    </citation>
    <scope>NUCLEOTIDE SEQUENCE [LARGE SCALE GENOMIC DNA]</scope>
    <source>
        <strain evidence="3 4">MD-104</strain>
    </source>
</reference>
<dbReference type="GO" id="GO:0005737">
    <property type="term" value="C:cytoplasm"/>
    <property type="evidence" value="ECO:0007669"/>
    <property type="project" value="TreeGrafter"/>
</dbReference>
<dbReference type="GO" id="GO:0005634">
    <property type="term" value="C:nucleus"/>
    <property type="evidence" value="ECO:0007669"/>
    <property type="project" value="TreeGrafter"/>
</dbReference>
<evidence type="ECO:0000313" key="3">
    <source>
        <dbReference type="EMBL" id="PCH42606.1"/>
    </source>
</evidence>
<dbReference type="AlphaFoldDB" id="A0A2H3JK84"/>
<accession>A0A2H3JK84</accession>
<dbReference type="Gene3D" id="3.10.20.90">
    <property type="entry name" value="Phosphatidylinositol 3-kinase Catalytic Subunit, Chain A, domain 1"/>
    <property type="match status" value="1"/>
</dbReference>
<dbReference type="InterPro" id="IPR029071">
    <property type="entry name" value="Ubiquitin-like_domsf"/>
</dbReference>
<dbReference type="PROSITE" id="PS50033">
    <property type="entry name" value="UBX"/>
    <property type="match status" value="1"/>
</dbReference>
<dbReference type="EMBL" id="KB468124">
    <property type="protein sequence ID" value="PCH42606.1"/>
    <property type="molecule type" value="Genomic_DNA"/>
</dbReference>
<feature type="region of interest" description="Disordered" evidence="1">
    <location>
        <begin position="1"/>
        <end position="58"/>
    </location>
</feature>
<dbReference type="InterPro" id="IPR001012">
    <property type="entry name" value="UBX_dom"/>
</dbReference>
<dbReference type="Pfam" id="PF00789">
    <property type="entry name" value="UBX"/>
    <property type="match status" value="1"/>
</dbReference>
<feature type="domain" description="UBX" evidence="2">
    <location>
        <begin position="95"/>
        <end position="178"/>
    </location>
</feature>
<dbReference type="OrthoDB" id="440781at2759"/>
<gene>
    <name evidence="3" type="ORF">WOLCODRAFT_120813</name>
</gene>
<dbReference type="SUPFAM" id="SSF54236">
    <property type="entry name" value="Ubiquitin-like"/>
    <property type="match status" value="1"/>
</dbReference>
<proteinExistence type="predicted"/>
<feature type="compositionally biased region" description="Polar residues" evidence="1">
    <location>
        <begin position="1"/>
        <end position="16"/>
    </location>
</feature>